<dbReference type="PANTHER" id="PTHR19282">
    <property type="entry name" value="TETRASPANIN"/>
    <property type="match status" value="1"/>
</dbReference>
<evidence type="ECO:0000256" key="5">
    <source>
        <dbReference type="ARBA" id="ARBA00023136"/>
    </source>
</evidence>
<keyword evidence="4 7" id="KW-1133">Transmembrane helix</keyword>
<feature type="disulfide bond" evidence="6">
    <location>
        <begin position="152"/>
        <end position="169"/>
    </location>
</feature>
<evidence type="ECO:0000256" key="7">
    <source>
        <dbReference type="RuleBase" id="RU361218"/>
    </source>
</evidence>
<proteinExistence type="inferred from homology"/>
<keyword evidence="3 7" id="KW-0812">Transmembrane</keyword>
<dbReference type="Gene3D" id="1.10.1450.10">
    <property type="entry name" value="Tetraspanin"/>
    <property type="match status" value="1"/>
</dbReference>
<evidence type="ECO:0000256" key="1">
    <source>
        <dbReference type="ARBA" id="ARBA00004141"/>
    </source>
</evidence>
<feature type="transmembrane region" description="Helical" evidence="7">
    <location>
        <begin position="57"/>
        <end position="80"/>
    </location>
</feature>
<dbReference type="PROSITE" id="PS00421">
    <property type="entry name" value="TM4_1"/>
    <property type="match status" value="1"/>
</dbReference>
<dbReference type="InterPro" id="IPR018503">
    <property type="entry name" value="Tetraspanin_CS"/>
</dbReference>
<protein>
    <recommendedName>
        <fullName evidence="7">Tetraspanin</fullName>
    </recommendedName>
</protein>
<comment type="similarity">
    <text evidence="2 7">Belongs to the tetraspanin (TM4SF) family.</text>
</comment>
<dbReference type="GO" id="GO:0005886">
    <property type="term" value="C:plasma membrane"/>
    <property type="evidence" value="ECO:0007669"/>
    <property type="project" value="TreeGrafter"/>
</dbReference>
<dbReference type="Pfam" id="PF00335">
    <property type="entry name" value="Tetraspanin"/>
    <property type="match status" value="1"/>
</dbReference>
<feature type="transmembrane region" description="Helical" evidence="7">
    <location>
        <begin position="87"/>
        <end position="110"/>
    </location>
</feature>
<comment type="subcellular location">
    <subcellularLocation>
        <location evidence="1 7">Membrane</location>
        <topology evidence="1 7">Multi-pass membrane protein</topology>
    </subcellularLocation>
</comment>
<name>A0A5K3F6K1_MESCO</name>
<dbReference type="InterPro" id="IPR018499">
    <property type="entry name" value="Tetraspanin/Peripherin"/>
</dbReference>
<dbReference type="PIRSF" id="PIRSF002419">
    <property type="entry name" value="Tetraspanin"/>
    <property type="match status" value="1"/>
</dbReference>
<dbReference type="PRINTS" id="PR00259">
    <property type="entry name" value="TMFOUR"/>
</dbReference>
<reference evidence="8" key="1">
    <citation type="submission" date="2019-11" db="UniProtKB">
        <authorList>
            <consortium name="WormBaseParasite"/>
        </authorList>
    </citation>
    <scope>IDENTIFICATION</scope>
</reference>
<dbReference type="CDD" id="cd03127">
    <property type="entry name" value="tetraspanin_LEL"/>
    <property type="match status" value="1"/>
</dbReference>
<feature type="transmembrane region" description="Helical" evidence="7">
    <location>
        <begin position="12"/>
        <end position="37"/>
    </location>
</feature>
<dbReference type="InterPro" id="IPR000301">
    <property type="entry name" value="Tetraspanin_animals"/>
</dbReference>
<dbReference type="AlphaFoldDB" id="A0A5K3F6K1"/>
<evidence type="ECO:0000256" key="3">
    <source>
        <dbReference type="ARBA" id="ARBA00022692"/>
    </source>
</evidence>
<keyword evidence="6" id="KW-1015">Disulfide bond</keyword>
<evidence type="ECO:0000256" key="2">
    <source>
        <dbReference type="ARBA" id="ARBA00006840"/>
    </source>
</evidence>
<dbReference type="PANTHER" id="PTHR19282:SF544">
    <property type="entry name" value="TETRASPANIN"/>
    <property type="match status" value="1"/>
</dbReference>
<dbReference type="InterPro" id="IPR008952">
    <property type="entry name" value="Tetraspanin_EC2_sf"/>
</dbReference>
<dbReference type="WBParaSite" id="MCU_005845-RA">
    <property type="protein sequence ID" value="MCU_005845-RA"/>
    <property type="gene ID" value="MCU_005845"/>
</dbReference>
<accession>A0A5K3F6K1</accession>
<feature type="transmembrane region" description="Helical" evidence="7">
    <location>
        <begin position="200"/>
        <end position="222"/>
    </location>
</feature>
<dbReference type="SUPFAM" id="SSF48652">
    <property type="entry name" value="Tetraspanin"/>
    <property type="match status" value="1"/>
</dbReference>
<evidence type="ECO:0000256" key="4">
    <source>
        <dbReference type="ARBA" id="ARBA00022989"/>
    </source>
</evidence>
<sequence length="226" mass="24695">MAKVSITGCFKCVKYALFAFCLVSWILGLVAFIWGIVARTTGHFGPLEAHMPTVTSGANLLIAVGFIIMFVGFLGCCGAIRESQFLLMAFYFSVFMCFSLLMAAGLWAVAWQPRLPIYLHNSLEKLVKSYKTDGDPEDVNILNFIQNKFVCCGAVGVVDYSNSPVPTSCGSSHQEQTQRPGCQYKILQSGQENLSTMTGIGIGFAAIMIFGMVFSLMLCCALREIN</sequence>
<evidence type="ECO:0000313" key="8">
    <source>
        <dbReference type="WBParaSite" id="MCU_005845-RA"/>
    </source>
</evidence>
<keyword evidence="5 7" id="KW-0472">Membrane</keyword>
<evidence type="ECO:0000256" key="6">
    <source>
        <dbReference type="PIRSR" id="PIRSR002419-1"/>
    </source>
</evidence>
<feature type="disulfide bond" evidence="6">
    <location>
        <begin position="151"/>
        <end position="182"/>
    </location>
</feature>
<organism evidence="8">
    <name type="scientific">Mesocestoides corti</name>
    <name type="common">Flatworm</name>
    <dbReference type="NCBI Taxonomy" id="53468"/>
    <lineage>
        <taxon>Eukaryota</taxon>
        <taxon>Metazoa</taxon>
        <taxon>Spiralia</taxon>
        <taxon>Lophotrochozoa</taxon>
        <taxon>Platyhelminthes</taxon>
        <taxon>Cestoda</taxon>
        <taxon>Eucestoda</taxon>
        <taxon>Cyclophyllidea</taxon>
        <taxon>Mesocestoididae</taxon>
        <taxon>Mesocestoides</taxon>
    </lineage>
</organism>